<accession>A0A4R3KWU7</accession>
<organism evidence="2 3">
    <name type="scientific">Anseongella ginsenosidimutans</name>
    <dbReference type="NCBI Taxonomy" id="496056"/>
    <lineage>
        <taxon>Bacteria</taxon>
        <taxon>Pseudomonadati</taxon>
        <taxon>Bacteroidota</taxon>
        <taxon>Sphingobacteriia</taxon>
        <taxon>Sphingobacteriales</taxon>
        <taxon>Sphingobacteriaceae</taxon>
        <taxon>Anseongella</taxon>
    </lineage>
</organism>
<proteinExistence type="predicted"/>
<evidence type="ECO:0000259" key="1">
    <source>
        <dbReference type="Pfam" id="PF14321"/>
    </source>
</evidence>
<comment type="caution">
    <text evidence="2">The sequence shown here is derived from an EMBL/GenBank/DDBJ whole genome shotgun (WGS) entry which is preliminary data.</text>
</comment>
<name>A0A4R3KWU7_9SPHI</name>
<keyword evidence="3" id="KW-1185">Reference proteome</keyword>
<dbReference type="Proteomes" id="UP000295807">
    <property type="component" value="Unassembled WGS sequence"/>
</dbReference>
<sequence length="275" mass="29421">MIGLTRNLTGKAFLAFGLALMLGSCTKLDEDRVNGNAQLQIRLTDAPGNFEAVFIEIEDILIHRSVEDSVGEEGWESIEGVRRGTYNLLDLVNGRDTLLVDGNVPPGHLGHLRLVLGDENRVKAGGREYELITSSDLQAGLKLNMNGELREDEVYEILLDFDAARSVIPAGDSGKYVLKPVIRVLEADPAGGTVRGVISPGNVNTAVLAIKGKDTLGTYADTLGNYMLKALPPGNYTMRFMPDSASGLIPVDTAGIAINDGEVSQVNISLSSTEP</sequence>
<dbReference type="EMBL" id="SMAD01000001">
    <property type="protein sequence ID" value="TCS89871.1"/>
    <property type="molecule type" value="Genomic_DNA"/>
</dbReference>
<protein>
    <submittedName>
        <fullName evidence="2">Uncharacterized protein DUF4382</fullName>
    </submittedName>
</protein>
<dbReference type="SUPFAM" id="SSF49452">
    <property type="entry name" value="Starch-binding domain-like"/>
    <property type="match status" value="1"/>
</dbReference>
<reference evidence="2 3" key="1">
    <citation type="submission" date="2019-03" db="EMBL/GenBank/DDBJ databases">
        <title>Genomic Encyclopedia of Type Strains, Phase IV (KMG-IV): sequencing the most valuable type-strain genomes for metagenomic binning, comparative biology and taxonomic classification.</title>
        <authorList>
            <person name="Goeker M."/>
        </authorList>
    </citation>
    <scope>NUCLEOTIDE SEQUENCE [LARGE SCALE GENOMIC DNA]</scope>
    <source>
        <strain evidence="2 3">DSM 21100</strain>
    </source>
</reference>
<dbReference type="AlphaFoldDB" id="A0A4R3KWU7"/>
<dbReference type="InterPro" id="IPR013784">
    <property type="entry name" value="Carb-bd-like_fold"/>
</dbReference>
<dbReference type="InterPro" id="IPR025491">
    <property type="entry name" value="DUF4382"/>
</dbReference>
<evidence type="ECO:0000313" key="2">
    <source>
        <dbReference type="EMBL" id="TCS89871.1"/>
    </source>
</evidence>
<dbReference type="Gene3D" id="2.60.40.1120">
    <property type="entry name" value="Carboxypeptidase-like, regulatory domain"/>
    <property type="match status" value="1"/>
</dbReference>
<feature type="domain" description="DUF4382" evidence="1">
    <location>
        <begin position="37"/>
        <end position="180"/>
    </location>
</feature>
<gene>
    <name evidence="2" type="ORF">EDD80_10168</name>
</gene>
<dbReference type="OrthoDB" id="2111471at2"/>
<dbReference type="PROSITE" id="PS51257">
    <property type="entry name" value="PROKAR_LIPOPROTEIN"/>
    <property type="match status" value="1"/>
</dbReference>
<dbReference type="GO" id="GO:0030246">
    <property type="term" value="F:carbohydrate binding"/>
    <property type="evidence" value="ECO:0007669"/>
    <property type="project" value="InterPro"/>
</dbReference>
<dbReference type="Pfam" id="PF14321">
    <property type="entry name" value="DUF4382"/>
    <property type="match status" value="1"/>
</dbReference>
<evidence type="ECO:0000313" key="3">
    <source>
        <dbReference type="Proteomes" id="UP000295807"/>
    </source>
</evidence>